<protein>
    <submittedName>
        <fullName evidence="2">Uncharacterized protein</fullName>
    </submittedName>
</protein>
<accession>A0A9P7K3A3</accession>
<proteinExistence type="predicted"/>
<evidence type="ECO:0000313" key="3">
    <source>
        <dbReference type="Proteomes" id="UP000717328"/>
    </source>
</evidence>
<reference evidence="2" key="1">
    <citation type="submission" date="2021-02" db="EMBL/GenBank/DDBJ databases">
        <authorList>
            <person name="Nieuwenhuis M."/>
            <person name="Van De Peppel L.J.J."/>
        </authorList>
    </citation>
    <scope>NUCLEOTIDE SEQUENCE</scope>
    <source>
        <strain evidence="2">D49</strain>
    </source>
</reference>
<dbReference type="AlphaFoldDB" id="A0A9P7K3A3"/>
<dbReference type="EMBL" id="JABCKI010006224">
    <property type="protein sequence ID" value="KAG5634949.1"/>
    <property type="molecule type" value="Genomic_DNA"/>
</dbReference>
<evidence type="ECO:0000313" key="2">
    <source>
        <dbReference type="EMBL" id="KAG5634949.1"/>
    </source>
</evidence>
<gene>
    <name evidence="2" type="ORF">H0H81_000249</name>
</gene>
<keyword evidence="3" id="KW-1185">Reference proteome</keyword>
<feature type="compositionally biased region" description="Gly residues" evidence="1">
    <location>
        <begin position="85"/>
        <end position="99"/>
    </location>
</feature>
<feature type="compositionally biased region" description="Basic and acidic residues" evidence="1">
    <location>
        <begin position="16"/>
        <end position="44"/>
    </location>
</feature>
<comment type="caution">
    <text evidence="2">The sequence shown here is derived from an EMBL/GenBank/DDBJ whole genome shotgun (WGS) entry which is preliminary data.</text>
</comment>
<feature type="region of interest" description="Disordered" evidence="1">
    <location>
        <begin position="16"/>
        <end position="99"/>
    </location>
</feature>
<dbReference type="Proteomes" id="UP000717328">
    <property type="component" value="Unassembled WGS sequence"/>
</dbReference>
<reference evidence="2" key="2">
    <citation type="submission" date="2021-10" db="EMBL/GenBank/DDBJ databases">
        <title>Phylogenomics reveals ancestral predisposition of the termite-cultivated fungus Termitomyces towards a domesticated lifestyle.</title>
        <authorList>
            <person name="Auxier B."/>
            <person name="Grum-Grzhimaylo A."/>
            <person name="Cardenas M.E."/>
            <person name="Lodge J.D."/>
            <person name="Laessoe T."/>
            <person name="Pedersen O."/>
            <person name="Smith M.E."/>
            <person name="Kuyper T.W."/>
            <person name="Franco-Molano E.A."/>
            <person name="Baroni T.J."/>
            <person name="Aanen D.K."/>
        </authorList>
    </citation>
    <scope>NUCLEOTIDE SEQUENCE</scope>
    <source>
        <strain evidence="2">D49</strain>
    </source>
</reference>
<evidence type="ECO:0000256" key="1">
    <source>
        <dbReference type="SAM" id="MobiDB-lite"/>
    </source>
</evidence>
<feature type="non-terminal residue" evidence="2">
    <location>
        <position position="1"/>
    </location>
</feature>
<name>A0A9P7K3A3_9AGAR</name>
<sequence>GLEVIHRVPILVSSKTEDDLGVGEKEEGGAHEEGMDHVRGEGRHGKGVFCFSQRRGRGKGKTGEDMGQQGSKDVAGGKDGEEGEGQGSEGKVGNLGGGPVVQEADIPVGGLGVGVDGGRGAVVPLGNGGSGRMAEEAVCMVVVEDKGGHVEFTRAALSQRWLVLGGWEIEALTSCFDMPVELLCATLS</sequence>
<organism evidence="2 3">
    <name type="scientific">Sphagnurus paluster</name>
    <dbReference type="NCBI Taxonomy" id="117069"/>
    <lineage>
        <taxon>Eukaryota</taxon>
        <taxon>Fungi</taxon>
        <taxon>Dikarya</taxon>
        <taxon>Basidiomycota</taxon>
        <taxon>Agaricomycotina</taxon>
        <taxon>Agaricomycetes</taxon>
        <taxon>Agaricomycetidae</taxon>
        <taxon>Agaricales</taxon>
        <taxon>Tricholomatineae</taxon>
        <taxon>Lyophyllaceae</taxon>
        <taxon>Sphagnurus</taxon>
    </lineage>
</organism>